<dbReference type="EMBL" id="FOAS01000007">
    <property type="protein sequence ID" value="SEL05481.1"/>
    <property type="molecule type" value="Genomic_DNA"/>
</dbReference>
<organism evidence="1 2">
    <name type="scientific">Atopomonas hussainii</name>
    <dbReference type="NCBI Taxonomy" id="1429083"/>
    <lineage>
        <taxon>Bacteria</taxon>
        <taxon>Pseudomonadati</taxon>
        <taxon>Pseudomonadota</taxon>
        <taxon>Gammaproteobacteria</taxon>
        <taxon>Pseudomonadales</taxon>
        <taxon>Pseudomonadaceae</taxon>
        <taxon>Atopomonas</taxon>
    </lineage>
</organism>
<dbReference type="Proteomes" id="UP000185766">
    <property type="component" value="Unassembled WGS sequence"/>
</dbReference>
<evidence type="ECO:0000313" key="2">
    <source>
        <dbReference type="Proteomes" id="UP000185766"/>
    </source>
</evidence>
<accession>A0A1H7M2V8</accession>
<dbReference type="SUPFAM" id="SSF102588">
    <property type="entry name" value="LmbE-like"/>
    <property type="match status" value="1"/>
</dbReference>
<evidence type="ECO:0000313" key="1">
    <source>
        <dbReference type="EMBL" id="SEL05481.1"/>
    </source>
</evidence>
<dbReference type="Gene3D" id="3.40.50.10320">
    <property type="entry name" value="LmbE-like"/>
    <property type="match status" value="1"/>
</dbReference>
<dbReference type="Pfam" id="PF02585">
    <property type="entry name" value="PIG-L"/>
    <property type="match status" value="1"/>
</dbReference>
<proteinExistence type="predicted"/>
<keyword evidence="2" id="KW-1185">Reference proteome</keyword>
<reference evidence="1 2" key="1">
    <citation type="submission" date="2016-10" db="EMBL/GenBank/DDBJ databases">
        <authorList>
            <person name="de Groot N.N."/>
        </authorList>
    </citation>
    <scope>NUCLEOTIDE SEQUENCE [LARGE SCALE GENOMIC DNA]</scope>
    <source>
        <strain evidence="1 2">JCM 19513</strain>
    </source>
</reference>
<dbReference type="STRING" id="1429083.GCA_001885685_01590"/>
<name>A0A1H7M2V8_9GAMM</name>
<sequence length="478" mass="53564">MQQRKQQLLRRHRQRKRVALLLGLPLLFSSALWFWWLPLPLLLAAWVLHEAYFADHLFYAPGDDYDYRFAGAGVSVSITADGRLGLAQLEGIAEADTLLLEVTIKADWRGCWVDPRVLIDVAQPHDQQTFERGCAGRRVVNLSGLGPALAAGQVRLRGRYCRLAGQATLHVLRNPDYACQRMLILAPHADDAELAAFAQYQRGAEVTIATLTVGELEAEPYQQLGLSAIEAARLKARLRSWDSRHAASWGGVPAERCFQLGYFCMQLPAMRAEPLLGHPSKVAQTGDIRPLRKGNALPLPGDVDGQPSWFNLLGDLRGLIEHYQPQVIVTPHPQLDPHADHQATTAALYEALAVSHHQPQTLLYYANHLHDNDRWPMGEQGEGVALPPALEPLTVAGVWSPSLSGAAQIDKSMALGLMHDLQTPLPGKKKLRRVLQHYLAGRRWPRWGVDEFYRKAIRRHELFFVQPWPIKDQAQRPE</sequence>
<dbReference type="AlphaFoldDB" id="A0A1H7M2V8"/>
<gene>
    <name evidence="1" type="ORF">SAMN05216214_107197</name>
</gene>
<dbReference type="InterPro" id="IPR003737">
    <property type="entry name" value="GlcNAc_PI_deacetylase-related"/>
</dbReference>
<protein>
    <submittedName>
        <fullName evidence="1">N-acetylglucosaminyl deacetylase, LmbE family</fullName>
    </submittedName>
</protein>
<dbReference type="InterPro" id="IPR024078">
    <property type="entry name" value="LmbE-like_dom_sf"/>
</dbReference>
<dbReference type="RefSeq" id="WP_074867329.1">
    <property type="nucleotide sequence ID" value="NZ_FOAS01000007.1"/>
</dbReference>